<dbReference type="InterPro" id="IPR045146">
    <property type="entry name" value="SF3A1"/>
</dbReference>
<dbReference type="Pfam" id="PF01805">
    <property type="entry name" value="Surp"/>
    <property type="match status" value="1"/>
</dbReference>
<dbReference type="GO" id="GO:0045292">
    <property type="term" value="P:mRNA cis splicing, via spliceosome"/>
    <property type="evidence" value="ECO:0007669"/>
    <property type="project" value="InterPro"/>
</dbReference>
<keyword evidence="1" id="KW-0507">mRNA processing</keyword>
<protein>
    <recommendedName>
        <fullName evidence="3">SURP motif domain-containing protein</fullName>
    </recommendedName>
</protein>
<feature type="region of interest" description="Disordered" evidence="2">
    <location>
        <begin position="1"/>
        <end position="28"/>
    </location>
</feature>
<dbReference type="PROSITE" id="PS50128">
    <property type="entry name" value="SURP"/>
    <property type="match status" value="1"/>
</dbReference>
<dbReference type="GO" id="GO:0071004">
    <property type="term" value="C:U2-type prespliceosome"/>
    <property type="evidence" value="ECO:0007669"/>
    <property type="project" value="TreeGrafter"/>
</dbReference>
<dbReference type="PANTHER" id="PTHR15316">
    <property type="entry name" value="SPLICEOSOME ASSOCIATED PROTEIN 114/SWAP SPLICING FACTOR-RELATED"/>
    <property type="match status" value="1"/>
</dbReference>
<evidence type="ECO:0000313" key="5">
    <source>
        <dbReference type="Proteomes" id="UP000489600"/>
    </source>
</evidence>
<organism evidence="4 5">
    <name type="scientific">Arabis nemorensis</name>
    <dbReference type="NCBI Taxonomy" id="586526"/>
    <lineage>
        <taxon>Eukaryota</taxon>
        <taxon>Viridiplantae</taxon>
        <taxon>Streptophyta</taxon>
        <taxon>Embryophyta</taxon>
        <taxon>Tracheophyta</taxon>
        <taxon>Spermatophyta</taxon>
        <taxon>Magnoliopsida</taxon>
        <taxon>eudicotyledons</taxon>
        <taxon>Gunneridae</taxon>
        <taxon>Pentapetalae</taxon>
        <taxon>rosids</taxon>
        <taxon>malvids</taxon>
        <taxon>Brassicales</taxon>
        <taxon>Brassicaceae</taxon>
        <taxon>Arabideae</taxon>
        <taxon>Arabis</taxon>
    </lineage>
</organism>
<dbReference type="GO" id="GO:0003723">
    <property type="term" value="F:RNA binding"/>
    <property type="evidence" value="ECO:0007669"/>
    <property type="project" value="InterPro"/>
</dbReference>
<sequence length="287" mass="32517">MSKGAITPELEIKTKAQNPPKDLSNDRRASISPTELTLFCNHIHGTELNLFCNHIHLFKSQLLYRLVDSYEQVLQPYSEVLHGGVSEKSLLARFIHCPPVNKLEETTTTATTTAIIDFDAFVTGVDSFAHMDSTLNMPRHKPLSLIMNQLTETTPVNQYGAQDIQPADPTLSGISLVELDIIKLTGQFVARYGPSFQRALMRRVAMKPQFEFLYFRPASIQRKEFMEQTESSFIKWDACTAALLEDFLGLLQLEKLEERVETAMIDLHAFVCGLDYFTYLEDVFATT</sequence>
<dbReference type="PANTHER" id="PTHR15316:SF1">
    <property type="entry name" value="SPLICING FACTOR 3A SUBUNIT 1"/>
    <property type="match status" value="1"/>
</dbReference>
<dbReference type="AlphaFoldDB" id="A0A565AXL4"/>
<dbReference type="InterPro" id="IPR035967">
    <property type="entry name" value="SWAP/Surp_sf"/>
</dbReference>
<dbReference type="GO" id="GO:0071013">
    <property type="term" value="C:catalytic step 2 spliceosome"/>
    <property type="evidence" value="ECO:0007669"/>
    <property type="project" value="TreeGrafter"/>
</dbReference>
<dbReference type="SUPFAM" id="SSF109905">
    <property type="entry name" value="Surp module (SWAP domain)"/>
    <property type="match status" value="1"/>
</dbReference>
<dbReference type="EMBL" id="CABITT030000002">
    <property type="protein sequence ID" value="VVA94122.1"/>
    <property type="molecule type" value="Genomic_DNA"/>
</dbReference>
<keyword evidence="5" id="KW-1185">Reference proteome</keyword>
<proteinExistence type="predicted"/>
<dbReference type="InterPro" id="IPR000061">
    <property type="entry name" value="Surp"/>
</dbReference>
<dbReference type="SMART" id="SM00648">
    <property type="entry name" value="SWAP"/>
    <property type="match status" value="1"/>
</dbReference>
<dbReference type="GO" id="GO:0000381">
    <property type="term" value="P:regulation of alternative mRNA splicing, via spliceosome"/>
    <property type="evidence" value="ECO:0007669"/>
    <property type="project" value="TreeGrafter"/>
</dbReference>
<reference evidence="4" key="1">
    <citation type="submission" date="2019-07" db="EMBL/GenBank/DDBJ databases">
        <authorList>
            <person name="Dittberner H."/>
        </authorList>
    </citation>
    <scope>NUCLEOTIDE SEQUENCE [LARGE SCALE GENOMIC DNA]</scope>
</reference>
<feature type="domain" description="SURP motif" evidence="3">
    <location>
        <begin position="181"/>
        <end position="225"/>
    </location>
</feature>
<dbReference type="GO" id="GO:0005686">
    <property type="term" value="C:U2 snRNP"/>
    <property type="evidence" value="ECO:0007669"/>
    <property type="project" value="TreeGrafter"/>
</dbReference>
<accession>A0A565AXL4</accession>
<dbReference type="Gene3D" id="1.10.10.790">
    <property type="entry name" value="Surp module"/>
    <property type="match status" value="1"/>
</dbReference>
<evidence type="ECO:0000256" key="2">
    <source>
        <dbReference type="SAM" id="MobiDB-lite"/>
    </source>
</evidence>
<evidence type="ECO:0000313" key="4">
    <source>
        <dbReference type="EMBL" id="VVA94122.1"/>
    </source>
</evidence>
<evidence type="ECO:0000259" key="3">
    <source>
        <dbReference type="PROSITE" id="PS50128"/>
    </source>
</evidence>
<name>A0A565AXL4_9BRAS</name>
<comment type="caution">
    <text evidence="4">The sequence shown here is derived from an EMBL/GenBank/DDBJ whole genome shotgun (WGS) entry which is preliminary data.</text>
</comment>
<evidence type="ECO:0000256" key="1">
    <source>
        <dbReference type="ARBA" id="ARBA00022664"/>
    </source>
</evidence>
<gene>
    <name evidence="4" type="ORF">ANE_LOCUS4567</name>
</gene>
<dbReference type="Proteomes" id="UP000489600">
    <property type="component" value="Unassembled WGS sequence"/>
</dbReference>